<feature type="transmembrane region" description="Helical" evidence="2">
    <location>
        <begin position="24"/>
        <end position="47"/>
    </location>
</feature>
<feature type="transmembrane region" description="Helical" evidence="2">
    <location>
        <begin position="136"/>
        <end position="156"/>
    </location>
</feature>
<evidence type="ECO:0000256" key="1">
    <source>
        <dbReference type="SAM" id="MobiDB-lite"/>
    </source>
</evidence>
<proteinExistence type="predicted"/>
<feature type="compositionally biased region" description="Polar residues" evidence="1">
    <location>
        <begin position="174"/>
        <end position="187"/>
    </location>
</feature>
<dbReference type="Proteomes" id="UP000789375">
    <property type="component" value="Unassembled WGS sequence"/>
</dbReference>
<feature type="transmembrane region" description="Helical" evidence="2">
    <location>
        <begin position="67"/>
        <end position="85"/>
    </location>
</feature>
<comment type="caution">
    <text evidence="3">The sequence shown here is derived from an EMBL/GenBank/DDBJ whole genome shotgun (WGS) entry which is preliminary data.</text>
</comment>
<organism evidence="3 4">
    <name type="scientific">Funneliformis mosseae</name>
    <name type="common">Endomycorrhizal fungus</name>
    <name type="synonym">Glomus mosseae</name>
    <dbReference type="NCBI Taxonomy" id="27381"/>
    <lineage>
        <taxon>Eukaryota</taxon>
        <taxon>Fungi</taxon>
        <taxon>Fungi incertae sedis</taxon>
        <taxon>Mucoromycota</taxon>
        <taxon>Glomeromycotina</taxon>
        <taxon>Glomeromycetes</taxon>
        <taxon>Glomerales</taxon>
        <taxon>Glomeraceae</taxon>
        <taxon>Funneliformis</taxon>
    </lineage>
</organism>
<gene>
    <name evidence="3" type="ORF">FMOSSE_LOCUS1825</name>
</gene>
<dbReference type="AlphaFoldDB" id="A0A9N8VNL1"/>
<evidence type="ECO:0000313" key="3">
    <source>
        <dbReference type="EMBL" id="CAG8456681.1"/>
    </source>
</evidence>
<accession>A0A9N8VNL1</accession>
<feature type="region of interest" description="Disordered" evidence="1">
    <location>
        <begin position="174"/>
        <end position="194"/>
    </location>
</feature>
<name>A0A9N8VNL1_FUNMO</name>
<evidence type="ECO:0000313" key="4">
    <source>
        <dbReference type="Proteomes" id="UP000789375"/>
    </source>
</evidence>
<keyword evidence="2" id="KW-0472">Membrane</keyword>
<evidence type="ECO:0000256" key="2">
    <source>
        <dbReference type="SAM" id="Phobius"/>
    </source>
</evidence>
<feature type="transmembrane region" description="Helical" evidence="2">
    <location>
        <begin position="106"/>
        <end position="130"/>
    </location>
</feature>
<keyword evidence="2" id="KW-1133">Transmembrane helix</keyword>
<dbReference type="EMBL" id="CAJVPP010000214">
    <property type="protein sequence ID" value="CAG8456681.1"/>
    <property type="molecule type" value="Genomic_DNA"/>
</dbReference>
<sequence length="194" mass="22019">MLICYDLAFDIAFLVKSAKIIPELYRPALIILIISGSINIMFGFAIIIHQRYYNPAFLGWFREHHRFAAVITVFSAVNIQALKVVSSNFGGMDLYSARYSANGQRAIAWVGVLNFGFQDIPQLVILVKYWTMTEGYTFIPFINLILNVVILFLDFFGRIYDAVIITNDEDGTTRNLNNRSADSTHQYSMRVGAP</sequence>
<protein>
    <submittedName>
        <fullName evidence="3">10658_t:CDS:1</fullName>
    </submittedName>
</protein>
<reference evidence="3" key="1">
    <citation type="submission" date="2021-06" db="EMBL/GenBank/DDBJ databases">
        <authorList>
            <person name="Kallberg Y."/>
            <person name="Tangrot J."/>
            <person name="Rosling A."/>
        </authorList>
    </citation>
    <scope>NUCLEOTIDE SEQUENCE</scope>
    <source>
        <strain evidence="3">87-6 pot B 2015</strain>
    </source>
</reference>
<keyword evidence="4" id="KW-1185">Reference proteome</keyword>
<keyword evidence="2" id="KW-0812">Transmembrane</keyword>